<sequence length="189" mass="20400">MRNKQSNQVAMTAIFIAIMIIIEVISQAIFASFVLPVKPTITHIPVIIASILYGPKLGAKLGGFMGVMSIIRNSIILSPMSYVFSPLVENGNFYSILIALVPRILIGVTPYYIYKWLSNKPGLALAGLTGTLTNTIFVLSGIFIFFGSVYKGDIKLVLAGIVSINSITELIVSALLTVAIVPILQKVVK</sequence>
<comment type="caution">
    <text evidence="2">The sequence shown here is derived from an EMBL/GenBank/DDBJ whole genome shotgun (WGS) entry which is preliminary data.</text>
</comment>
<dbReference type="Proteomes" id="UP000274117">
    <property type="component" value="Unassembled WGS sequence"/>
</dbReference>
<feature type="transmembrane region" description="Helical" evidence="1">
    <location>
        <begin position="70"/>
        <end position="87"/>
    </location>
</feature>
<accession>A0A426TD03</accession>
<dbReference type="InterPro" id="IPR024529">
    <property type="entry name" value="ECF_trnsprt_substrate-spec"/>
</dbReference>
<keyword evidence="1" id="KW-1133">Transmembrane helix</keyword>
<evidence type="ECO:0000313" key="2">
    <source>
        <dbReference type="EMBL" id="RRR52248.1"/>
    </source>
</evidence>
<keyword evidence="1" id="KW-0812">Transmembrane</keyword>
<reference evidence="2 3" key="2">
    <citation type="submission" date="2018-12" db="EMBL/GenBank/DDBJ databases">
        <title>Whole-genome sequences of fifteen clinical Streptococcus suis strains isolated from pigs between 2006 and 2018.</title>
        <authorList>
            <person name="Stevens M.J.A."/>
            <person name="Cernela N."/>
            <person name="Spoerry Serrano N."/>
            <person name="Schmitt S."/>
            <person name="Schrenzel J."/>
            <person name="Stephan R."/>
        </authorList>
    </citation>
    <scope>NUCLEOTIDE SEQUENCE [LARGE SCALE GENOMIC DNA]</scope>
    <source>
        <strain evidence="2 3">PP422</strain>
    </source>
</reference>
<feature type="transmembrane region" description="Helical" evidence="1">
    <location>
        <begin position="93"/>
        <end position="113"/>
    </location>
</feature>
<feature type="transmembrane region" description="Helical" evidence="1">
    <location>
        <begin position="156"/>
        <end position="184"/>
    </location>
</feature>
<dbReference type="GO" id="GO:0022857">
    <property type="term" value="F:transmembrane transporter activity"/>
    <property type="evidence" value="ECO:0007669"/>
    <property type="project" value="InterPro"/>
</dbReference>
<gene>
    <name evidence="2" type="ORF">EI998_07050</name>
</gene>
<name>A0A426TD03_STRSU</name>
<protein>
    <submittedName>
        <fullName evidence="2">ECF transporter S component</fullName>
    </submittedName>
</protein>
<dbReference type="EMBL" id="RSDO01000011">
    <property type="protein sequence ID" value="RRR52248.1"/>
    <property type="molecule type" value="Genomic_DNA"/>
</dbReference>
<dbReference type="Pfam" id="PF12822">
    <property type="entry name" value="ECF_trnsprt"/>
    <property type="match status" value="1"/>
</dbReference>
<dbReference type="Gene3D" id="1.10.1760.20">
    <property type="match status" value="1"/>
</dbReference>
<keyword evidence="1" id="KW-0472">Membrane</keyword>
<proteinExistence type="predicted"/>
<organism evidence="2 3">
    <name type="scientific">Streptococcus suis</name>
    <dbReference type="NCBI Taxonomy" id="1307"/>
    <lineage>
        <taxon>Bacteria</taxon>
        <taxon>Bacillati</taxon>
        <taxon>Bacillota</taxon>
        <taxon>Bacilli</taxon>
        <taxon>Lactobacillales</taxon>
        <taxon>Streptococcaceae</taxon>
        <taxon>Streptococcus</taxon>
    </lineage>
</organism>
<feature type="transmembrane region" description="Helical" evidence="1">
    <location>
        <begin position="125"/>
        <end position="150"/>
    </location>
</feature>
<feature type="transmembrane region" description="Helical" evidence="1">
    <location>
        <begin position="12"/>
        <end position="35"/>
    </location>
</feature>
<dbReference type="AlphaFoldDB" id="A0A426TD03"/>
<evidence type="ECO:0000256" key="1">
    <source>
        <dbReference type="SAM" id="Phobius"/>
    </source>
</evidence>
<evidence type="ECO:0000313" key="3">
    <source>
        <dbReference type="Proteomes" id="UP000274117"/>
    </source>
</evidence>
<reference evidence="2 3" key="1">
    <citation type="submission" date="2018-11" db="EMBL/GenBank/DDBJ databases">
        <authorList>
            <person name="Stevens M.J."/>
            <person name="Cernela N."/>
            <person name="Spoerry Serrano N."/>
            <person name="Schmitt S."/>
            <person name="Schrenzel J."/>
            <person name="Stephan R."/>
        </authorList>
    </citation>
    <scope>NUCLEOTIDE SEQUENCE [LARGE SCALE GENOMIC DNA]</scope>
    <source>
        <strain evidence="2 3">PP422</strain>
    </source>
</reference>